<keyword evidence="13" id="KW-1185">Reference proteome</keyword>
<dbReference type="InParanoid" id="Q57X11"/>
<evidence type="ECO:0000256" key="1">
    <source>
        <dbReference type="ARBA" id="ARBA00004123"/>
    </source>
</evidence>
<proteinExistence type="inferred from homology"/>
<dbReference type="VEuPathDB" id="TriTrypDB:Tb927.8.5710"/>
<dbReference type="InterPro" id="IPR008984">
    <property type="entry name" value="SMAD_FHA_dom_sf"/>
</dbReference>
<dbReference type="Pfam" id="PF00498">
    <property type="entry name" value="FHA"/>
    <property type="match status" value="1"/>
</dbReference>
<feature type="region of interest" description="Disordered" evidence="9">
    <location>
        <begin position="485"/>
        <end position="561"/>
    </location>
</feature>
<dbReference type="GO" id="GO:0003684">
    <property type="term" value="F:damaged DNA binding"/>
    <property type="evidence" value="ECO:0000318"/>
    <property type="project" value="GO_Central"/>
</dbReference>
<dbReference type="STRING" id="185431.Q57X11"/>
<dbReference type="GeneID" id="3659573"/>
<dbReference type="GO" id="GO:0005694">
    <property type="term" value="C:chromosome"/>
    <property type="evidence" value="ECO:0007669"/>
    <property type="project" value="UniProtKB-SubCell"/>
</dbReference>
<feature type="compositionally biased region" description="Polar residues" evidence="9">
    <location>
        <begin position="601"/>
        <end position="611"/>
    </location>
</feature>
<reference evidence="11" key="3">
    <citation type="submission" date="2005-04" db="EMBL/GenBank/DDBJ databases">
        <title>.</title>
        <authorList>
            <person name="Ghedin E."/>
            <person name="Blandin G."/>
            <person name="Bartholomeu D."/>
            <person name="Caler E."/>
            <person name="Haas B."/>
            <person name="Hannick L."/>
            <person name="Shallom J."/>
            <person name="Hou L."/>
            <person name="Djikeng A."/>
            <person name="Feldblyum T."/>
            <person name="Hostetler J."/>
            <person name="Johnson J."/>
            <person name="Jones K."/>
            <person name="Koo H.L."/>
            <person name="Larkin C."/>
            <person name="Pai G."/>
            <person name="Peterson J."/>
            <person name="Khalak H.G."/>
            <person name="Salzberg S."/>
            <person name="Simpson A.J."/>
            <person name="Tallon L."/>
            <person name="Van Aken S."/>
            <person name="Wanless D."/>
            <person name="White O."/>
            <person name="Wortman J."/>
            <person name="Fraser C.M."/>
            <person name="El-Sayed N.M.A."/>
        </authorList>
    </citation>
    <scope>NUCLEOTIDE SEQUENCE</scope>
    <source>
        <strain evidence="11">GUTat10.1</strain>
    </source>
</reference>
<dbReference type="OrthoDB" id="552194at2759"/>
<dbReference type="GO" id="GO:0005737">
    <property type="term" value="C:cytoplasm"/>
    <property type="evidence" value="ECO:0000314"/>
    <property type="project" value="GeneDB"/>
</dbReference>
<feature type="region of interest" description="Disordered" evidence="9">
    <location>
        <begin position="392"/>
        <end position="418"/>
    </location>
</feature>
<evidence type="ECO:0000256" key="5">
    <source>
        <dbReference type="ARBA" id="ARBA00023204"/>
    </source>
</evidence>
<dbReference type="PROSITE" id="PS50006">
    <property type="entry name" value="FHA_DOMAIN"/>
    <property type="match status" value="1"/>
</dbReference>
<feature type="compositionally biased region" description="Low complexity" evidence="9">
    <location>
        <begin position="534"/>
        <end position="548"/>
    </location>
</feature>
<evidence type="ECO:0000256" key="3">
    <source>
        <dbReference type="ARBA" id="ARBA00022454"/>
    </source>
</evidence>
<accession>Q57X11</accession>
<accession>D6XLV5</accession>
<dbReference type="GO" id="GO:0007095">
    <property type="term" value="P:mitotic G2 DNA damage checkpoint signaling"/>
    <property type="evidence" value="ECO:0000318"/>
    <property type="project" value="GO_Central"/>
</dbReference>
<dbReference type="InterPro" id="IPR040227">
    <property type="entry name" value="Nibrin-rel"/>
</dbReference>
<gene>
    <name evidence="12" type="primary">Tb08.26E13.400</name>
    <name evidence="11" type="ORF">Tb927.8.5710</name>
</gene>
<keyword evidence="7" id="KW-0131">Cell cycle</keyword>
<evidence type="ECO:0000313" key="11">
    <source>
        <dbReference type="EMBL" id="AAX69856.1"/>
    </source>
</evidence>
<reference evidence="12" key="4">
    <citation type="submission" date="2005-04" db="EMBL/GenBank/DDBJ databases">
        <title>Sequencing, closure, and annotation of Trypanosoma brucei chromosomes 2 through 8.</title>
        <authorList>
            <person name="Ghedin E."/>
            <person name="Blandin G."/>
            <person name="Bartholomeu D."/>
            <person name="Caler E."/>
            <person name="Haas B."/>
            <person name="Hannick L."/>
            <person name="Shallom J."/>
            <person name="Hou L."/>
            <person name="Djikeng A."/>
            <person name="Feldblyum T."/>
            <person name="Hostetler J."/>
            <person name="Johnson J."/>
            <person name="Jones K."/>
            <person name="Koo H.L."/>
            <person name="Larkin C."/>
            <person name="Pai G."/>
            <person name="Peterson J."/>
            <person name="Khalak H.G."/>
            <person name="Salzberg S."/>
            <person name="Simpson A.J."/>
            <person name="Tallon L."/>
            <person name="Van Aken S."/>
            <person name="Wanless D."/>
            <person name="White O."/>
            <person name="Wortman J."/>
            <person name="Fraser C.M."/>
            <person name="El-Sayed N.M.A."/>
        </authorList>
    </citation>
    <scope>NUCLEOTIDE SEQUENCE</scope>
    <source>
        <strain evidence="12">927/4 GUTat10.1</strain>
    </source>
</reference>
<evidence type="ECO:0000256" key="2">
    <source>
        <dbReference type="ARBA" id="ARBA00004286"/>
    </source>
</evidence>
<dbReference type="EMBL" id="AC159423">
    <property type="protein sequence ID" value="AAX69856.1"/>
    <property type="molecule type" value="Genomic_DNA"/>
</dbReference>
<comment type="similarity">
    <text evidence="8">Belongs to the Nibrin family.</text>
</comment>
<dbReference type="eggNOG" id="ENOG502RAQK">
    <property type="taxonomic scope" value="Eukaryota"/>
</dbReference>
<dbReference type="SMART" id="SM00240">
    <property type="entry name" value="FHA"/>
    <property type="match status" value="1"/>
</dbReference>
<keyword evidence="6" id="KW-0539">Nucleus</keyword>
<evidence type="ECO:0000256" key="9">
    <source>
        <dbReference type="SAM" id="MobiDB-lite"/>
    </source>
</evidence>
<feature type="compositionally biased region" description="Low complexity" evidence="9">
    <location>
        <begin position="630"/>
        <end position="646"/>
    </location>
</feature>
<evidence type="ECO:0000256" key="8">
    <source>
        <dbReference type="ARBA" id="ARBA00044757"/>
    </source>
</evidence>
<sequence length="918" mass="100490">MHIIEVNHGAGELHRYLLLPDAAYTVGRKECHILLPTGDPSISRHHANIQVGVMQSRALTDPSVLTAEVSLQDNSKHGTLVNDEHVGRGNCRYIYTEDSIKFGKKVTARVVSVRIVLVESSQLLHDERKALRNVALLLGALIVQEPAPLLLDFFDMRLCCTAFLYITHNGYTVTPETLLAQQRGYHITTVKYLQSLENALSEDCARGMEELPQPTAAQPGDTSFQVTEYMRPAKVFYDIHEFLLSKPLPNKLLRSYTFVFPDVEIMEKYEVLLKHCGAVVAHQPGECPSEWQSLDPDSTSVIVAGDDMFFKVKRVALTKPERNGTPESEETNGGNRRASALGEDPKTSVYVSLYENGFVIIPEKNIMRAAFTGNPLEINGRPSAPYLARSERDTFRSPSPMVRAPSHGRTSNNHVGTLPCRGASADPVVMAAEGDEKPPRFTVSPPPRRASSVSDGAAKSTGVRVLQELEGNILRVVDVNRLGGEGENDGNACLSKSTSSFGGGGGGTSEVTPTSRKKHKRKPSASRASEEGSQVRAASVDSSSARSQGQYRDKSPEGLCPSWEKQGAVVVHTAEQLWKTEGGRISSSRARMSAYKMSRQSSFLTSATPSSVGAKPHVSTEKHGSEDGQPSQPRSTPSRSMRSVSPLTKRSVVGQSASRRLAPRQALTKLFPCDELGSHSTLGGTSIFDVTFCHTARCESSGRHAKRQLLTHWHRTVAKDKVRETKSARLPASPLRSFSPLFQRYNSGTGSSRRGAGSRGSSAQKADGGRGERYAGLFSSSVSSSNGASAALLAQQQDVTIRKRCEEFLRKVLTPLNTEVDTICKLIMKQGYLDAESKKKLEIGTESLIKFLTYIQRVETSIPPAQSTESTRTVTNQVRQKSLLLRRRIKGAYESVKAEIPPWMNQLREVLSVRPLVV</sequence>
<dbReference type="Gene3D" id="2.60.200.20">
    <property type="match status" value="1"/>
</dbReference>
<dbReference type="EMBL" id="CP000071">
    <property type="protein sequence ID" value="AAZ13335.1"/>
    <property type="molecule type" value="Genomic_DNA"/>
</dbReference>
<keyword evidence="5" id="KW-0234">DNA repair</keyword>
<dbReference type="SUPFAM" id="SSF49879">
    <property type="entry name" value="SMAD/FHA domain"/>
    <property type="match status" value="1"/>
</dbReference>
<keyword evidence="3" id="KW-0158">Chromosome</keyword>
<feature type="domain" description="FHA" evidence="10">
    <location>
        <begin position="24"/>
        <end position="86"/>
    </location>
</feature>
<dbReference type="GO" id="GO:0030870">
    <property type="term" value="C:Mre11 complex"/>
    <property type="evidence" value="ECO:0000318"/>
    <property type="project" value="GO_Central"/>
</dbReference>
<evidence type="ECO:0000256" key="6">
    <source>
        <dbReference type="ARBA" id="ARBA00023242"/>
    </source>
</evidence>
<dbReference type="GO" id="GO:0000724">
    <property type="term" value="P:double-strand break repair via homologous recombination"/>
    <property type="evidence" value="ECO:0000318"/>
    <property type="project" value="GO_Central"/>
</dbReference>
<reference evidence="12" key="1">
    <citation type="journal article" date="2005" name="Science">
        <title>Comparative genomics of trypanosomatid parasitic protozoa.</title>
        <authorList>
            <person name="El-Sayed N.M."/>
            <person name="Myler P.J."/>
            <person name="Blandin G."/>
            <person name="Berriman M."/>
            <person name="Crabtree J."/>
            <person name="Aggarwal G."/>
            <person name="Caler E."/>
            <person name="Renauld H."/>
            <person name="Worthey E.A."/>
            <person name="Hertz-Fowler C."/>
            <person name="Ghedin E."/>
            <person name="Peacock C."/>
            <person name="Bartholomeu D.C."/>
            <person name="Haas B.J."/>
            <person name="Tran A.N."/>
            <person name="Wortman J.R."/>
            <person name="Alsmark U.C."/>
            <person name="Angiuoli S."/>
            <person name="Anupama A."/>
            <person name="Badger J."/>
            <person name="Bringaud F."/>
            <person name="Cadag E."/>
            <person name="Carlton J.M."/>
            <person name="Cerqueira G.C."/>
            <person name="Creasy T."/>
            <person name="Delcher A.L."/>
            <person name="Djikeng A."/>
            <person name="Embley T.M."/>
            <person name="Hauser C."/>
            <person name="Ivens A.C."/>
            <person name="Kummerfeld S.K."/>
            <person name="Pereira-Leal J.B."/>
            <person name="Nilsson D."/>
            <person name="Peterson J."/>
            <person name="Salzberg S.L."/>
            <person name="Shallom J."/>
            <person name="Silva J.C."/>
            <person name="Sundaram J."/>
            <person name="Westenberger S."/>
            <person name="White O."/>
            <person name="Melville S.E."/>
            <person name="Donelson J.E."/>
            <person name="Andersson B."/>
            <person name="Stuart K.D."/>
            <person name="Hall N."/>
        </authorList>
    </citation>
    <scope>NUCLEOTIDE SEQUENCE</scope>
    <source>
        <strain evidence="12">927/4 GUTat10.1</strain>
    </source>
</reference>
<feature type="region of interest" description="Disordered" evidence="9">
    <location>
        <begin position="435"/>
        <end position="461"/>
    </location>
</feature>
<keyword evidence="4" id="KW-0227">DNA damage</keyword>
<dbReference type="KEGG" id="tbr:Tb927.8.5710"/>
<dbReference type="RefSeq" id="XP_847401.1">
    <property type="nucleotide sequence ID" value="XM_842308.1"/>
</dbReference>
<dbReference type="CDD" id="cd22667">
    <property type="entry name" value="FHA_NBN"/>
    <property type="match status" value="1"/>
</dbReference>
<feature type="region of interest" description="Disordered" evidence="9">
    <location>
        <begin position="320"/>
        <end position="342"/>
    </location>
</feature>
<protein>
    <submittedName>
        <fullName evidence="11">Recombination initiation protein NBS1, putative</fullName>
    </submittedName>
</protein>
<organism evidence="11 13">
    <name type="scientific">Trypanosoma brucei brucei (strain 927/4 GUTat10.1)</name>
    <dbReference type="NCBI Taxonomy" id="185431"/>
    <lineage>
        <taxon>Eukaryota</taxon>
        <taxon>Discoba</taxon>
        <taxon>Euglenozoa</taxon>
        <taxon>Kinetoplastea</taxon>
        <taxon>Metakinetoplastina</taxon>
        <taxon>Trypanosomatida</taxon>
        <taxon>Trypanosomatidae</taxon>
        <taxon>Trypanosoma</taxon>
    </lineage>
</organism>
<dbReference type="InterPro" id="IPR000253">
    <property type="entry name" value="FHA_dom"/>
</dbReference>
<dbReference type="Proteomes" id="UP000008524">
    <property type="component" value="Chromosome 8"/>
</dbReference>
<evidence type="ECO:0000256" key="7">
    <source>
        <dbReference type="ARBA" id="ARBA00023306"/>
    </source>
</evidence>
<dbReference type="PANTHER" id="PTHR12162:SF0">
    <property type="entry name" value="NIBRIN"/>
    <property type="match status" value="1"/>
</dbReference>
<feature type="compositionally biased region" description="Basic residues" evidence="9">
    <location>
        <begin position="515"/>
        <end position="524"/>
    </location>
</feature>
<dbReference type="PANTHER" id="PTHR12162">
    <property type="entry name" value="NIBRIN-RELATED"/>
    <property type="match status" value="1"/>
</dbReference>
<evidence type="ECO:0000259" key="10">
    <source>
        <dbReference type="PROSITE" id="PS50006"/>
    </source>
</evidence>
<dbReference type="PaxDb" id="5691-AAZ13335"/>
<evidence type="ECO:0000256" key="4">
    <source>
        <dbReference type="ARBA" id="ARBA00022763"/>
    </source>
</evidence>
<feature type="region of interest" description="Disordered" evidence="9">
    <location>
        <begin position="748"/>
        <end position="771"/>
    </location>
</feature>
<dbReference type="OMA" id="CHTARCE"/>
<comment type="subcellular location">
    <subcellularLocation>
        <location evidence="2">Chromosome</location>
    </subcellularLocation>
    <subcellularLocation>
        <location evidence="1">Nucleus</location>
    </subcellularLocation>
</comment>
<evidence type="ECO:0000313" key="13">
    <source>
        <dbReference type="Proteomes" id="UP000008524"/>
    </source>
</evidence>
<dbReference type="AlphaFoldDB" id="Q57X11"/>
<feature type="compositionally biased region" description="Low complexity" evidence="9">
    <location>
        <begin position="748"/>
        <end position="763"/>
    </location>
</feature>
<dbReference type="FunFam" id="2.60.200.20:FF:000017">
    <property type="entry name" value="Nibrin"/>
    <property type="match status" value="1"/>
</dbReference>
<reference evidence="12 13" key="2">
    <citation type="journal article" date="2005" name="Science">
        <title>The genome of the African trypanosome Trypanosoma brucei.</title>
        <authorList>
            <person name="Berriman M."/>
            <person name="Ghedin E."/>
            <person name="Hertz-Fowler C."/>
            <person name="Blandin G."/>
            <person name="Renauld H."/>
            <person name="Bartholomeu D.C."/>
            <person name="Lennard N.J."/>
            <person name="Caler E."/>
            <person name="Hamlin N.E."/>
            <person name="Haas B."/>
            <person name="Bohme U."/>
            <person name="Hannick L."/>
            <person name="Aslett M.A."/>
            <person name="Shallom J."/>
            <person name="Marcello L."/>
            <person name="Hou L."/>
            <person name="Wickstead B."/>
            <person name="Alsmark U.C."/>
            <person name="Arrowsmith C."/>
            <person name="Atkin R.J."/>
            <person name="Barron A.J."/>
            <person name="Bringaud F."/>
            <person name="Brooks K."/>
            <person name="Carrington M."/>
            <person name="Cherevach I."/>
            <person name="Chillingworth T.J."/>
            <person name="Churcher C."/>
            <person name="Clark L.N."/>
            <person name="Corton C.H."/>
            <person name="Cronin A."/>
            <person name="Davies R.M."/>
            <person name="Doggett J."/>
            <person name="Djikeng A."/>
            <person name="Feldblyum T."/>
            <person name="Field M.C."/>
            <person name="Fraser A."/>
            <person name="Goodhead I."/>
            <person name="Hance Z."/>
            <person name="Harper D."/>
            <person name="Harris B.R."/>
            <person name="Hauser H."/>
            <person name="Hostetler J."/>
            <person name="Ivens A."/>
            <person name="Jagels K."/>
            <person name="Johnson D."/>
            <person name="Johnson J."/>
            <person name="Jones K."/>
            <person name="Kerhornou A.X."/>
            <person name="Koo H."/>
            <person name="Larke N."/>
            <person name="Landfear S."/>
            <person name="Larkin C."/>
            <person name="Leech V."/>
            <person name="Line A."/>
            <person name="Lord A."/>
            <person name="Macleod A."/>
            <person name="Mooney P.J."/>
            <person name="Moule S."/>
            <person name="Martin D.M."/>
            <person name="Morgan G.W."/>
            <person name="Mungall K."/>
            <person name="Norbertczak H."/>
            <person name="Ormond D."/>
            <person name="Pai G."/>
            <person name="Peacock C.S."/>
            <person name="Peterson J."/>
            <person name="Quail M.A."/>
            <person name="Rabbinowitsch E."/>
            <person name="Rajandream M.A."/>
            <person name="Reitter C."/>
            <person name="Salzberg S.L."/>
            <person name="Sanders M."/>
            <person name="Schobel S."/>
            <person name="Sharp S."/>
            <person name="Simmonds M."/>
            <person name="Simpson A.J."/>
            <person name="Tallon L."/>
            <person name="Turner C.M."/>
            <person name="Tait A."/>
            <person name="Tivey A.R."/>
            <person name="Van Aken S."/>
            <person name="Walker D."/>
            <person name="Wanless D."/>
            <person name="Wang S."/>
            <person name="White B."/>
            <person name="White O."/>
            <person name="Whitehead S."/>
            <person name="Woodward J."/>
            <person name="Wortman J."/>
            <person name="Adams M.D."/>
            <person name="Embley T.M."/>
            <person name="Gull K."/>
            <person name="Ullu E."/>
            <person name="Barry J.D."/>
            <person name="Fairlamb A.H."/>
            <person name="Opperdoes F."/>
            <person name="Barrell B.G."/>
            <person name="Donelson J.E."/>
            <person name="Hall N."/>
            <person name="Fraser C.M."/>
            <person name="Melville S.E."/>
            <person name="El-Sayed N.M."/>
        </authorList>
    </citation>
    <scope>NUCLEOTIDE SEQUENCE [LARGE SCALE GENOMIC DNA]</scope>
    <source>
        <strain evidence="12 13">927/4 GUTat10.1</strain>
    </source>
</reference>
<evidence type="ECO:0000313" key="12">
    <source>
        <dbReference type="EMBL" id="AAZ13335.1"/>
    </source>
</evidence>
<name>Q57X11_TRYB2</name>
<feature type="region of interest" description="Disordered" evidence="9">
    <location>
        <begin position="601"/>
        <end position="660"/>
    </location>
</feature>